<dbReference type="InterPro" id="IPR000192">
    <property type="entry name" value="Aminotrans_V_dom"/>
</dbReference>
<sequence>MTLFTAGPAQLSPQIASVLSLPTLHHRSKEFQEIFDFCHNHLLQICPMQEVFFLCCSGSGAMESAICSFSPRHLLILENGKFSSRWGEIAKNFSISTTILSCPWDRSHTLEEVKKALKENPNIDGVCLCGVESSGGVREKYEEICKAIKEHDPSILTFLDAIALFGSEHIEIENIDVLVASSQKVLGLPVGLGMVFVSSRALEILHLRSPLSYYLALQNYLTHPIAFSLPSHLFLALKFVLKHIDLMRNSILIKKRFEETRELLASKGVALYSKNPSFSIIAFDDPQNSIKTALAKQNILISSGGGYLKNSISRIGNFGGFQEYQILLKALQRI</sequence>
<keyword evidence="3 10" id="KW-0808">Transferase</keyword>
<dbReference type="PIRSF" id="PIRSF000524">
    <property type="entry name" value="SPT"/>
    <property type="match status" value="1"/>
</dbReference>
<dbReference type="SUPFAM" id="SSF53383">
    <property type="entry name" value="PLP-dependent transferases"/>
    <property type="match status" value="1"/>
</dbReference>
<name>A0A3D8IVU6_9HELI</name>
<evidence type="ECO:0000259" key="9">
    <source>
        <dbReference type="Pfam" id="PF00266"/>
    </source>
</evidence>
<reference evidence="10 11" key="1">
    <citation type="submission" date="2018-04" db="EMBL/GenBank/DDBJ databases">
        <title>Novel Campyloabacter and Helicobacter Species and Strains.</title>
        <authorList>
            <person name="Mannion A.J."/>
            <person name="Shen Z."/>
            <person name="Fox J.G."/>
        </authorList>
    </citation>
    <scope>NUCLEOTIDE SEQUENCE [LARGE SCALE GENOMIC DNA]</scope>
    <source>
        <strain evidence="10 11">ATCC 700242</strain>
    </source>
</reference>
<evidence type="ECO:0000256" key="8">
    <source>
        <dbReference type="RuleBase" id="RU004504"/>
    </source>
</evidence>
<evidence type="ECO:0000256" key="5">
    <source>
        <dbReference type="PIRSR" id="PIRSR000524-1"/>
    </source>
</evidence>
<dbReference type="RefSeq" id="WP_104724694.1">
    <property type="nucleotide sequence ID" value="NZ_FZNE01000004.1"/>
</dbReference>
<organism evidence="10 11">
    <name type="scientific">Helicobacter cholecystus</name>
    <dbReference type="NCBI Taxonomy" id="45498"/>
    <lineage>
        <taxon>Bacteria</taxon>
        <taxon>Pseudomonadati</taxon>
        <taxon>Campylobacterota</taxon>
        <taxon>Epsilonproteobacteria</taxon>
        <taxon>Campylobacterales</taxon>
        <taxon>Helicobacteraceae</taxon>
        <taxon>Helicobacter</taxon>
    </lineage>
</organism>
<dbReference type="AlphaFoldDB" id="A0A3D8IVU6"/>
<comment type="similarity">
    <text evidence="7">Belongs to the class-V pyridoxal-phosphate-dependent aminotransferase family.</text>
</comment>
<accession>A0A3D8IVU6</accession>
<keyword evidence="4 6" id="KW-0663">Pyridoxal phosphate</keyword>
<dbReference type="InterPro" id="IPR024169">
    <property type="entry name" value="SP_NH2Trfase/AEP_transaminase"/>
</dbReference>
<dbReference type="Pfam" id="PF00266">
    <property type="entry name" value="Aminotran_5"/>
    <property type="match status" value="1"/>
</dbReference>
<feature type="binding site" evidence="5">
    <location>
        <position position="314"/>
    </location>
    <ligand>
        <name>substrate</name>
    </ligand>
</feature>
<gene>
    <name evidence="10" type="ORF">CQA62_04255</name>
</gene>
<dbReference type="Gene3D" id="3.90.1150.10">
    <property type="entry name" value="Aspartate Aminotransferase, domain 1"/>
    <property type="match status" value="1"/>
</dbReference>
<dbReference type="InterPro" id="IPR015424">
    <property type="entry name" value="PyrdxlP-dep_Trfase"/>
</dbReference>
<proteinExistence type="inferred from homology"/>
<dbReference type="PROSITE" id="PS00595">
    <property type="entry name" value="AA_TRANSFER_CLASS_5"/>
    <property type="match status" value="1"/>
</dbReference>
<evidence type="ECO:0000256" key="2">
    <source>
        <dbReference type="ARBA" id="ARBA00022576"/>
    </source>
</evidence>
<evidence type="ECO:0000256" key="6">
    <source>
        <dbReference type="PIRSR" id="PIRSR000524-50"/>
    </source>
</evidence>
<feature type="modified residue" description="N6-(pyridoxal phosphate)lysine" evidence="6">
    <location>
        <position position="184"/>
    </location>
</feature>
<keyword evidence="2 10" id="KW-0032">Aminotransferase</keyword>
<dbReference type="Proteomes" id="UP000257067">
    <property type="component" value="Unassembled WGS sequence"/>
</dbReference>
<evidence type="ECO:0000256" key="4">
    <source>
        <dbReference type="ARBA" id="ARBA00022898"/>
    </source>
</evidence>
<evidence type="ECO:0000256" key="3">
    <source>
        <dbReference type="ARBA" id="ARBA00022679"/>
    </source>
</evidence>
<feature type="domain" description="Aminotransferase class V" evidence="9">
    <location>
        <begin position="23"/>
        <end position="206"/>
    </location>
</feature>
<dbReference type="InterPro" id="IPR020578">
    <property type="entry name" value="Aminotrans_V_PyrdxlP_BS"/>
</dbReference>
<dbReference type="EMBL" id="NXLU01000004">
    <property type="protein sequence ID" value="RDU69055.1"/>
    <property type="molecule type" value="Genomic_DNA"/>
</dbReference>
<dbReference type="Gene3D" id="3.40.640.10">
    <property type="entry name" value="Type I PLP-dependent aspartate aminotransferase-like (Major domain)"/>
    <property type="match status" value="1"/>
</dbReference>
<dbReference type="InterPro" id="IPR015422">
    <property type="entry name" value="PyrdxlP-dep_Trfase_small"/>
</dbReference>
<evidence type="ECO:0000313" key="10">
    <source>
        <dbReference type="EMBL" id="RDU69055.1"/>
    </source>
</evidence>
<evidence type="ECO:0000256" key="1">
    <source>
        <dbReference type="ARBA" id="ARBA00001933"/>
    </source>
</evidence>
<evidence type="ECO:0000256" key="7">
    <source>
        <dbReference type="RuleBase" id="RU004075"/>
    </source>
</evidence>
<comment type="caution">
    <text evidence="10">The sequence shown here is derived from an EMBL/GenBank/DDBJ whole genome shotgun (WGS) entry which is preliminary data.</text>
</comment>
<dbReference type="InterPro" id="IPR015421">
    <property type="entry name" value="PyrdxlP-dep_Trfase_major"/>
</dbReference>
<dbReference type="PANTHER" id="PTHR42778">
    <property type="entry name" value="2-AMINOETHYLPHOSPHONATE--PYRUVATE TRANSAMINASE"/>
    <property type="match status" value="1"/>
</dbReference>
<protein>
    <submittedName>
        <fullName evidence="10">Alanine--glyoxylate aminotransferase family protein</fullName>
    </submittedName>
</protein>
<dbReference type="GO" id="GO:0008483">
    <property type="term" value="F:transaminase activity"/>
    <property type="evidence" value="ECO:0007669"/>
    <property type="project" value="UniProtKB-KW"/>
</dbReference>
<keyword evidence="11" id="KW-1185">Reference proteome</keyword>
<dbReference type="OrthoDB" id="9766472at2"/>
<evidence type="ECO:0000313" key="11">
    <source>
        <dbReference type="Proteomes" id="UP000257067"/>
    </source>
</evidence>
<comment type="cofactor">
    <cofactor evidence="1 6 8">
        <name>pyridoxal 5'-phosphate</name>
        <dbReference type="ChEBI" id="CHEBI:597326"/>
    </cofactor>
</comment>
<dbReference type="PANTHER" id="PTHR42778:SF1">
    <property type="entry name" value="2-AMINOETHYLPHOSPHONATE--PYRUVATE TRANSAMINASE"/>
    <property type="match status" value="1"/>
</dbReference>